<dbReference type="RefSeq" id="WP_119950689.1">
    <property type="nucleotide sequence ID" value="NZ_QZEZ01000005.1"/>
</dbReference>
<dbReference type="AlphaFoldDB" id="A0A3A3ZIJ4"/>
<gene>
    <name evidence="1" type="ORF">D5H78_11765</name>
</gene>
<dbReference type="SUPFAM" id="SSF53756">
    <property type="entry name" value="UDP-Glycosyltransferase/glycogen phosphorylase"/>
    <property type="match status" value="1"/>
</dbReference>
<name>A0A3A3ZIJ4_9ACTN</name>
<reference evidence="1 2" key="1">
    <citation type="submission" date="2018-09" db="EMBL/GenBank/DDBJ databases">
        <title>YIM 75000 draft genome.</title>
        <authorList>
            <person name="Tang S."/>
            <person name="Feng Y."/>
        </authorList>
    </citation>
    <scope>NUCLEOTIDE SEQUENCE [LARGE SCALE GENOMIC DNA]</scope>
    <source>
        <strain evidence="1 2">YIM 75000</strain>
    </source>
</reference>
<evidence type="ECO:0000313" key="1">
    <source>
        <dbReference type="EMBL" id="RJK95336.1"/>
    </source>
</evidence>
<organism evidence="1 2">
    <name type="scientific">Vallicoccus soli</name>
    <dbReference type="NCBI Taxonomy" id="2339232"/>
    <lineage>
        <taxon>Bacteria</taxon>
        <taxon>Bacillati</taxon>
        <taxon>Actinomycetota</taxon>
        <taxon>Actinomycetes</taxon>
        <taxon>Motilibacterales</taxon>
        <taxon>Vallicoccaceae</taxon>
        <taxon>Vallicoccus</taxon>
    </lineage>
</organism>
<dbReference type="EMBL" id="QZEZ01000005">
    <property type="protein sequence ID" value="RJK95336.1"/>
    <property type="molecule type" value="Genomic_DNA"/>
</dbReference>
<proteinExistence type="predicted"/>
<keyword evidence="2" id="KW-1185">Reference proteome</keyword>
<accession>A0A3A3ZIJ4</accession>
<evidence type="ECO:0000313" key="2">
    <source>
        <dbReference type="Proteomes" id="UP000265614"/>
    </source>
</evidence>
<comment type="caution">
    <text evidence="1">The sequence shown here is derived from an EMBL/GenBank/DDBJ whole genome shotgun (WGS) entry which is preliminary data.</text>
</comment>
<sequence length="658" mass="67215">MSDGPAYDVVRVPGAAPAAAERAAEELAVLGAAGLRVALVAPAPLPPALRRAVEAGLADVPAPPVAARVALVDGVPADGALPAGVAAERVVDAAALPVVVHAPSWAVGRPATGDARAPVTGLLLPPGGALGTARALRASGVVAALAGLPVVLLVPPGSTAPLRAPAAWPVRALDAATGAAALTGVDVVVELGGRAGEPGREPGPGLARARALASGAPLLRLAGPGDPLRVVHEGDGEPVPVARLRERLLALDLPAASARARSAATSRHGAARWLEAGGLGAAAGRLPGAVAARPRVLFTSSNGAGMGHLTRLLAMARRASDDVEPLVASLSQAVAVAVPDAVPWQYVPSSGDLGIGTRRWNRLFARRWAQVLREVRPAAVVYDGTYPYLPLLASRDDVPGVRYVWSRRGMWRPGLGAAQLARSHVFDLVVEPGEVAAEVDRGATVGRGDAVRVRPVTLLDEADLLDRESACRELGLDPARPAALVTLGAGNLSDPRTVLGAVVQAALQVRDLQVCVTRPVISAGSRDLGSEVRSVSAYPLSRTTRAFDWSVGSGGYNSFHESVAFALPTAFLGAERQMDDQTARARWAADAGCGLHLERATVADVEALLPVLTDPATRDGIARRCREVWPGNGAQDAVRAVEALVAGAAPAELLGAGA</sequence>
<dbReference type="OrthoDB" id="8549922at2"/>
<protein>
    <recommendedName>
        <fullName evidence="3">Glycosyl transferase family 28 C-terminal domain-containing protein</fullName>
    </recommendedName>
</protein>
<evidence type="ECO:0008006" key="3">
    <source>
        <dbReference type="Google" id="ProtNLM"/>
    </source>
</evidence>
<dbReference type="Proteomes" id="UP000265614">
    <property type="component" value="Unassembled WGS sequence"/>
</dbReference>
<dbReference type="Gene3D" id="3.40.50.2000">
    <property type="entry name" value="Glycogen Phosphorylase B"/>
    <property type="match status" value="2"/>
</dbReference>